<organism evidence="1">
    <name type="scientific">Rhizophagus irregularis (strain DAOM 181602 / DAOM 197198 / MUCL 43194)</name>
    <name type="common">Arbuscular mycorrhizal fungus</name>
    <name type="synonym">Glomus intraradices</name>
    <dbReference type="NCBI Taxonomy" id="747089"/>
    <lineage>
        <taxon>Eukaryota</taxon>
        <taxon>Fungi</taxon>
        <taxon>Fungi incertae sedis</taxon>
        <taxon>Mucoromycota</taxon>
        <taxon>Glomeromycotina</taxon>
        <taxon>Glomeromycetes</taxon>
        <taxon>Glomerales</taxon>
        <taxon>Glomeraceae</taxon>
        <taxon>Rhizophagus</taxon>
    </lineage>
</organism>
<dbReference type="AlphaFoldDB" id="U9TM12"/>
<accession>U9TM12</accession>
<protein>
    <submittedName>
        <fullName evidence="1">Uncharacterized protein</fullName>
    </submittedName>
</protein>
<dbReference type="HOGENOM" id="CLU_2850824_0_0_1"/>
<proteinExistence type="predicted"/>
<sequence>MVFRTVDHLYSHSVKFFYHKNRRCIEKLHIPELQNVFLFTCTKALIDNRPNSMVFNGVVATVSTS</sequence>
<name>U9TM12_RHIID</name>
<evidence type="ECO:0000313" key="1">
    <source>
        <dbReference type="EMBL" id="ESA09229.1"/>
    </source>
</evidence>
<gene>
    <name evidence="1" type="ORF">GLOINDRAFT_30772</name>
</gene>
<reference evidence="1" key="1">
    <citation type="submission" date="2013-07" db="EMBL/GenBank/DDBJ databases">
        <title>The genome of an arbuscular mycorrhizal fungus provides insights into the evolution of the oldest plant symbiosis.</title>
        <authorList>
            <consortium name="DOE Joint Genome Institute"/>
            <person name="Tisserant E."/>
            <person name="Malbreil M."/>
            <person name="Kuo A."/>
            <person name="Kohler A."/>
            <person name="Symeonidi A."/>
            <person name="Balestrini R."/>
            <person name="Charron P."/>
            <person name="Duensing N."/>
            <person name="Frei-dit-Frey N."/>
            <person name="Gianinazzi-Pearson V."/>
            <person name="Gilbert B."/>
            <person name="Handa Y."/>
            <person name="Hijri M."/>
            <person name="Kaul R."/>
            <person name="Kawaguchi M."/>
            <person name="Krajinski F."/>
            <person name="Lammers P."/>
            <person name="Lapierre D."/>
            <person name="Masclaux F.G."/>
            <person name="Murat C."/>
            <person name="Morin E."/>
            <person name="Ndikumana S."/>
            <person name="Pagni M."/>
            <person name="Petitpierre D."/>
            <person name="Requena N."/>
            <person name="Rosikiewicz P."/>
            <person name="Riley R."/>
            <person name="Saito K."/>
            <person name="San Clemente H."/>
            <person name="Shapiro H."/>
            <person name="van Tuinen D."/>
            <person name="Becard G."/>
            <person name="Bonfante P."/>
            <person name="Paszkowski U."/>
            <person name="Shachar-Hill Y."/>
            <person name="Young J.P."/>
            <person name="Sanders I.R."/>
            <person name="Henrissat B."/>
            <person name="Rensing S.A."/>
            <person name="Grigoriev I.V."/>
            <person name="Corradi N."/>
            <person name="Roux C."/>
            <person name="Martin F."/>
        </authorList>
    </citation>
    <scope>NUCLEOTIDE SEQUENCE</scope>
    <source>
        <strain evidence="1">DAOM 197198</strain>
    </source>
</reference>
<dbReference type="EMBL" id="KI288312">
    <property type="protein sequence ID" value="ESA09229.1"/>
    <property type="molecule type" value="Genomic_DNA"/>
</dbReference>